<organism evidence="1 2">
    <name type="scientific">Ralstonia pickettii</name>
    <name type="common">Burkholderia pickettii</name>
    <dbReference type="NCBI Taxonomy" id="329"/>
    <lineage>
        <taxon>Bacteria</taxon>
        <taxon>Pseudomonadati</taxon>
        <taxon>Pseudomonadota</taxon>
        <taxon>Betaproteobacteria</taxon>
        <taxon>Burkholderiales</taxon>
        <taxon>Burkholderiaceae</taxon>
        <taxon>Ralstonia</taxon>
    </lineage>
</organism>
<protein>
    <submittedName>
        <fullName evidence="1">Uncharacterized protein</fullName>
    </submittedName>
</protein>
<dbReference type="EMBL" id="PKQE01000002">
    <property type="protein sequence ID" value="PLC43022.1"/>
    <property type="molecule type" value="Genomic_DNA"/>
</dbReference>
<dbReference type="Proteomes" id="UP000234456">
    <property type="component" value="Unassembled WGS sequence"/>
</dbReference>
<accession>A0A2N4TTH8</accession>
<name>A0A2N4TTH8_RALPI</name>
<proteinExistence type="predicted"/>
<dbReference type="RefSeq" id="WP_102066042.1">
    <property type="nucleotide sequence ID" value="NZ_PKQE01000002.1"/>
</dbReference>
<reference evidence="1 2" key="1">
    <citation type="submission" date="2017-12" db="EMBL/GenBank/DDBJ databases">
        <title>Draft genome sequence of Ralstonia pickettii 52.</title>
        <authorList>
            <person name="Zheng B."/>
        </authorList>
    </citation>
    <scope>NUCLEOTIDE SEQUENCE [LARGE SCALE GENOMIC DNA]</scope>
    <source>
        <strain evidence="1 2">52</strain>
    </source>
</reference>
<comment type="caution">
    <text evidence="1">The sequence shown here is derived from an EMBL/GenBank/DDBJ whole genome shotgun (WGS) entry which is preliminary data.</text>
</comment>
<evidence type="ECO:0000313" key="1">
    <source>
        <dbReference type="EMBL" id="PLC43022.1"/>
    </source>
</evidence>
<gene>
    <name evidence="1" type="ORF">C0Q88_14015</name>
</gene>
<dbReference type="OrthoDB" id="8926694at2"/>
<dbReference type="AlphaFoldDB" id="A0A2N4TTH8"/>
<evidence type="ECO:0000313" key="2">
    <source>
        <dbReference type="Proteomes" id="UP000234456"/>
    </source>
</evidence>
<sequence>MDAYPICRYKGFDVYPLIYLFDAPREWHERRPDRSYSASVLICDEGELPSTEHARIFALSADHWESIGVAKRAATKMAEAIIDGFVPGASIQSMPK</sequence>